<keyword evidence="1" id="KW-0547">Nucleotide-binding</keyword>
<dbReference type="Pfam" id="PF02872">
    <property type="entry name" value="5_nucleotid_C"/>
    <property type="match status" value="1"/>
</dbReference>
<dbReference type="InterPro" id="IPR006179">
    <property type="entry name" value="5_nucleotidase/apyrase"/>
</dbReference>
<feature type="domain" description="5'-Nucleotidase C-terminal" evidence="2">
    <location>
        <begin position="382"/>
        <end position="571"/>
    </location>
</feature>
<comment type="similarity">
    <text evidence="1">Belongs to the 5'-nucleotidase family.</text>
</comment>
<gene>
    <name evidence="4" type="ORF">SAMN06297251_12523</name>
</gene>
<name>A0A1W2EHI2_9HYPH</name>
<dbReference type="InterPro" id="IPR036907">
    <property type="entry name" value="5'-Nucleotdase_C_sf"/>
</dbReference>
<dbReference type="RefSeq" id="WP_084412227.1">
    <property type="nucleotide sequence ID" value="NZ_FWXR01000025.1"/>
</dbReference>
<dbReference type="Gene3D" id="3.90.780.10">
    <property type="entry name" value="5'-Nucleotidase, C-terminal domain"/>
    <property type="match status" value="1"/>
</dbReference>
<dbReference type="GO" id="GO:0008253">
    <property type="term" value="F:5'-nucleotidase activity"/>
    <property type="evidence" value="ECO:0007669"/>
    <property type="project" value="TreeGrafter"/>
</dbReference>
<dbReference type="OrthoDB" id="9803927at2"/>
<dbReference type="AlphaFoldDB" id="A0A1W2EHI2"/>
<dbReference type="EMBL" id="FWXR01000025">
    <property type="protein sequence ID" value="SMD08796.1"/>
    <property type="molecule type" value="Genomic_DNA"/>
</dbReference>
<dbReference type="InterPro" id="IPR008334">
    <property type="entry name" value="5'-Nucleotdase_C"/>
</dbReference>
<keyword evidence="1" id="KW-0378">Hydrolase</keyword>
<dbReference type="Proteomes" id="UP000192656">
    <property type="component" value="Unassembled WGS sequence"/>
</dbReference>
<proteinExistence type="inferred from homology"/>
<evidence type="ECO:0000259" key="3">
    <source>
        <dbReference type="Pfam" id="PF13946"/>
    </source>
</evidence>
<sequence length="770" mass="81134">MDQSSYYTLQLLHFGDPEAGLLASQTAPLMGALIDYFDDKYANTLILSGGDNVIPGPFLTAGADPSISDVAAIGSAGRGRPDFAILNAFGTEASTIGNHEFDLGSRAYDEMISPSGDWVGALFPQITANVDFSGDSSLSNNYIDTLSGDTLPEASSLAPGSIVPAAVITEGGERIGLLGATTQRLENISSPTGTTVNGPNEDDMSALAAELQPIIDRMIADGINKIVLMSHLQNLDNERELATLLKGVDIIVGAGSNERIGDADDQAVQFNGHAAEFSDTYPIEITDAAGGTTLLVNTDNEFTYLGRLVVKFDENGNYVPGSYDVAESGAYASSAEIVAKAYGVSVDELESVAFTDGSIGSEVRTITNAVQNVINDKDGTVFGRTDVYLEGERAIVRSQETNLGNLTADANRDAALDALGGDSFVVSIKNGGGIRASIGSVNQEGEEVRPIANPEAGKPLGGVSQLDIENALRFDNKLVVADVTPQGLLNILDYAAGVANNEGAFPQVGGVSYSYDEGAESGARIKNVALIDADGKVLATIVEDGQIVENAPSTISIVTLNFIAGGGDGYPFRDNAENFRFLLQDGTLSDPIDPSIINDAEADLPEAPANALGEQKALGDYLSEKFGSESNAFMGADTPEAEDTRIQNLDLRQDTVLGDAEFRQDLDVFYQAAFNRNAETNGEAFWINANKGQSLTVEQAASFFVTSSEFTDQIDGLSTRDAISLVYQNGFGREAVDAELDYWDDIVEADGFDALLLGFAAVDGIETSIA</sequence>
<dbReference type="GO" id="GO:0008768">
    <property type="term" value="F:UDP-sugar diphosphatase activity"/>
    <property type="evidence" value="ECO:0007669"/>
    <property type="project" value="TreeGrafter"/>
</dbReference>
<reference evidence="4 5" key="1">
    <citation type="submission" date="2017-04" db="EMBL/GenBank/DDBJ databases">
        <authorList>
            <person name="Afonso C.L."/>
            <person name="Miller P.J."/>
            <person name="Scott M.A."/>
            <person name="Spackman E."/>
            <person name="Goraichik I."/>
            <person name="Dimitrov K.M."/>
            <person name="Suarez D.L."/>
            <person name="Swayne D.E."/>
        </authorList>
    </citation>
    <scope>NUCLEOTIDE SEQUENCE [LARGE SCALE GENOMIC DNA]</scope>
    <source>
        <strain evidence="4 5">CGMCC 1.10972</strain>
    </source>
</reference>
<evidence type="ECO:0000259" key="2">
    <source>
        <dbReference type="Pfam" id="PF02872"/>
    </source>
</evidence>
<dbReference type="SUPFAM" id="SSF55816">
    <property type="entry name" value="5'-nucleotidase (syn. UDP-sugar hydrolase), C-terminal domain"/>
    <property type="match status" value="1"/>
</dbReference>
<evidence type="ECO:0000256" key="1">
    <source>
        <dbReference type="RuleBase" id="RU362119"/>
    </source>
</evidence>
<dbReference type="InterPro" id="IPR025282">
    <property type="entry name" value="DUF4214"/>
</dbReference>
<dbReference type="Pfam" id="PF13946">
    <property type="entry name" value="DUF4214"/>
    <property type="match status" value="1"/>
</dbReference>
<organism evidence="4 5">
    <name type="scientific">Fulvimarina manganoxydans</name>
    <dbReference type="NCBI Taxonomy" id="937218"/>
    <lineage>
        <taxon>Bacteria</taxon>
        <taxon>Pseudomonadati</taxon>
        <taxon>Pseudomonadota</taxon>
        <taxon>Alphaproteobacteria</taxon>
        <taxon>Hyphomicrobiales</taxon>
        <taxon>Aurantimonadaceae</taxon>
        <taxon>Fulvimarina</taxon>
    </lineage>
</organism>
<dbReference type="SUPFAM" id="SSF56300">
    <property type="entry name" value="Metallo-dependent phosphatases"/>
    <property type="match status" value="1"/>
</dbReference>
<dbReference type="PANTHER" id="PTHR11575">
    <property type="entry name" value="5'-NUCLEOTIDASE-RELATED"/>
    <property type="match status" value="1"/>
</dbReference>
<protein>
    <submittedName>
        <fullName evidence="4">2',3'-cyclic-nucleotide 2'-phosphodiesterase/5'-or 3'-nucleotidase, 5'-nucleotidase family</fullName>
    </submittedName>
</protein>
<evidence type="ECO:0000313" key="5">
    <source>
        <dbReference type="Proteomes" id="UP000192656"/>
    </source>
</evidence>
<dbReference type="PANTHER" id="PTHR11575:SF24">
    <property type="entry name" value="5'-NUCLEOTIDASE"/>
    <property type="match status" value="1"/>
</dbReference>
<dbReference type="PRINTS" id="PR01607">
    <property type="entry name" value="APYRASEFAMLY"/>
</dbReference>
<feature type="domain" description="DUF4214" evidence="3">
    <location>
        <begin position="701"/>
        <end position="760"/>
    </location>
</feature>
<dbReference type="GO" id="GO:0009166">
    <property type="term" value="P:nucleotide catabolic process"/>
    <property type="evidence" value="ECO:0007669"/>
    <property type="project" value="InterPro"/>
</dbReference>
<dbReference type="InterPro" id="IPR029052">
    <property type="entry name" value="Metallo-depent_PP-like"/>
</dbReference>
<dbReference type="GO" id="GO:0000166">
    <property type="term" value="F:nucleotide binding"/>
    <property type="evidence" value="ECO:0007669"/>
    <property type="project" value="UniProtKB-KW"/>
</dbReference>
<keyword evidence="5" id="KW-1185">Reference proteome</keyword>
<accession>A0A1W2EHI2</accession>
<dbReference type="Gene3D" id="3.60.21.10">
    <property type="match status" value="1"/>
</dbReference>
<dbReference type="GO" id="GO:0030288">
    <property type="term" value="C:outer membrane-bounded periplasmic space"/>
    <property type="evidence" value="ECO:0007669"/>
    <property type="project" value="TreeGrafter"/>
</dbReference>
<dbReference type="STRING" id="937218.SAMN06297251_12523"/>
<evidence type="ECO:0000313" key="4">
    <source>
        <dbReference type="EMBL" id="SMD08796.1"/>
    </source>
</evidence>